<sequence length="211" mass="23396">MTDTTRQRKFWNRIAARYAARPLKNVAAYEAMLTDIARRLHPDDRVLELGCGTGGTAIHLAPCVTQWTACDFSPAMIRIAQAKPAGGNLRFIVADVMQALETGPCDVVCAINVLHLVDDMPAVLAQIHAHLPPGGRLIIKIWCFADLNWRIRVVFNTLSVFGLFPATKKLRHVDVNDALHLAGFEVVAEKVFGDYPQNLYFVLRKPAIPAQ</sequence>
<dbReference type="STRING" id="564137.SAMN04488238_105228"/>
<proteinExistence type="predicted"/>
<name>A0A1H2Z4A8_9RHOB</name>
<dbReference type="AlphaFoldDB" id="A0A1H2Z4A8"/>
<dbReference type="EMBL" id="FNOM01000005">
    <property type="protein sequence ID" value="SDX11734.1"/>
    <property type="molecule type" value="Genomic_DNA"/>
</dbReference>
<dbReference type="PANTHER" id="PTHR43861">
    <property type="entry name" value="TRANS-ACONITATE 2-METHYLTRANSFERASE-RELATED"/>
    <property type="match status" value="1"/>
</dbReference>
<dbReference type="OrthoDB" id="5642573at2"/>
<gene>
    <name evidence="1" type="ORF">SAMN04488238_105228</name>
</gene>
<evidence type="ECO:0000313" key="2">
    <source>
        <dbReference type="Proteomes" id="UP000198539"/>
    </source>
</evidence>
<dbReference type="CDD" id="cd02440">
    <property type="entry name" value="AdoMet_MTases"/>
    <property type="match status" value="1"/>
</dbReference>
<dbReference type="Pfam" id="PF13489">
    <property type="entry name" value="Methyltransf_23"/>
    <property type="match status" value="1"/>
</dbReference>
<evidence type="ECO:0000313" key="1">
    <source>
        <dbReference type="EMBL" id="SDX11734.1"/>
    </source>
</evidence>
<organism evidence="1 2">
    <name type="scientific">Roseicitreum antarcticum</name>
    <dbReference type="NCBI Taxonomy" id="564137"/>
    <lineage>
        <taxon>Bacteria</taxon>
        <taxon>Pseudomonadati</taxon>
        <taxon>Pseudomonadota</taxon>
        <taxon>Alphaproteobacteria</taxon>
        <taxon>Rhodobacterales</taxon>
        <taxon>Paracoccaceae</taxon>
        <taxon>Roseicitreum</taxon>
    </lineage>
</organism>
<keyword evidence="2" id="KW-1185">Reference proteome</keyword>
<dbReference type="InterPro" id="IPR029063">
    <property type="entry name" value="SAM-dependent_MTases_sf"/>
</dbReference>
<accession>A0A1H2Z4A8</accession>
<keyword evidence="1" id="KW-0808">Transferase</keyword>
<dbReference type="Proteomes" id="UP000198539">
    <property type="component" value="Unassembled WGS sequence"/>
</dbReference>
<reference evidence="1 2" key="1">
    <citation type="submission" date="2016-10" db="EMBL/GenBank/DDBJ databases">
        <authorList>
            <person name="de Groot N.N."/>
        </authorList>
    </citation>
    <scope>NUCLEOTIDE SEQUENCE [LARGE SCALE GENOMIC DNA]</scope>
    <source>
        <strain evidence="1 2">CGMCC 1.8894</strain>
    </source>
</reference>
<keyword evidence="1" id="KW-0489">Methyltransferase</keyword>
<protein>
    <submittedName>
        <fullName evidence="1">Methyltransferase domain-containing protein</fullName>
    </submittedName>
</protein>
<dbReference type="GO" id="GO:0032259">
    <property type="term" value="P:methylation"/>
    <property type="evidence" value="ECO:0007669"/>
    <property type="project" value="UniProtKB-KW"/>
</dbReference>
<dbReference type="GO" id="GO:0008168">
    <property type="term" value="F:methyltransferase activity"/>
    <property type="evidence" value="ECO:0007669"/>
    <property type="project" value="UniProtKB-KW"/>
</dbReference>
<dbReference type="Gene3D" id="3.40.50.150">
    <property type="entry name" value="Vaccinia Virus protein VP39"/>
    <property type="match status" value="1"/>
</dbReference>
<dbReference type="RefSeq" id="WP_092888874.1">
    <property type="nucleotide sequence ID" value="NZ_CP061502.1"/>
</dbReference>
<dbReference type="PANTHER" id="PTHR43861:SF1">
    <property type="entry name" value="TRANS-ACONITATE 2-METHYLTRANSFERASE"/>
    <property type="match status" value="1"/>
</dbReference>
<dbReference type="SUPFAM" id="SSF53335">
    <property type="entry name" value="S-adenosyl-L-methionine-dependent methyltransferases"/>
    <property type="match status" value="1"/>
</dbReference>